<evidence type="ECO:0000259" key="5">
    <source>
        <dbReference type="Pfam" id="PF00205"/>
    </source>
</evidence>
<evidence type="ECO:0000259" key="6">
    <source>
        <dbReference type="Pfam" id="PF02775"/>
    </source>
</evidence>
<evidence type="ECO:0000256" key="3">
    <source>
        <dbReference type="ARBA" id="ARBA00023052"/>
    </source>
</evidence>
<evidence type="ECO:0000313" key="8">
    <source>
        <dbReference type="EMBL" id="RRS04468.1"/>
    </source>
</evidence>
<evidence type="ECO:0000313" key="9">
    <source>
        <dbReference type="Proteomes" id="UP000269265"/>
    </source>
</evidence>
<dbReference type="InterPro" id="IPR029061">
    <property type="entry name" value="THDP-binding"/>
</dbReference>
<feature type="domain" description="Thiamine pyrophosphate enzyme N-terminal TPP-binding" evidence="7">
    <location>
        <begin position="17"/>
        <end position="129"/>
    </location>
</feature>
<proteinExistence type="inferred from homology"/>
<keyword evidence="9" id="KW-1185">Reference proteome</keyword>
<dbReference type="Pfam" id="PF00205">
    <property type="entry name" value="TPP_enzyme_M"/>
    <property type="match status" value="1"/>
</dbReference>
<dbReference type="Proteomes" id="UP000269265">
    <property type="component" value="Unassembled WGS sequence"/>
</dbReference>
<dbReference type="CDD" id="cd07035">
    <property type="entry name" value="TPP_PYR_POX_like"/>
    <property type="match status" value="1"/>
</dbReference>
<keyword evidence="3 4" id="KW-0786">Thiamine pyrophosphate</keyword>
<evidence type="ECO:0000256" key="1">
    <source>
        <dbReference type="ARBA" id="ARBA00001964"/>
    </source>
</evidence>
<comment type="similarity">
    <text evidence="2 4">Belongs to the TPP enzyme family.</text>
</comment>
<dbReference type="PANTHER" id="PTHR18968">
    <property type="entry name" value="THIAMINE PYROPHOSPHATE ENZYMES"/>
    <property type="match status" value="1"/>
</dbReference>
<dbReference type="GO" id="GO:0009097">
    <property type="term" value="P:isoleucine biosynthetic process"/>
    <property type="evidence" value="ECO:0007669"/>
    <property type="project" value="TreeGrafter"/>
</dbReference>
<dbReference type="InterPro" id="IPR012000">
    <property type="entry name" value="Thiamin_PyroP_enz_cen_dom"/>
</dbReference>
<dbReference type="Pfam" id="PF02775">
    <property type="entry name" value="TPP_enzyme_C"/>
    <property type="match status" value="1"/>
</dbReference>
<sequence length="628" mass="67299">MGGFSPQPNPNADTVEAATLIVSYLEAIGVEYVFGVPGGAIEPLYNALAVSMRRGGPRPVLARHEAGAAFMADGYARETGRLGVCVATSGPGATNLLTGVACAYDNGVPLLAITGQPSLPLFGKRALQESACTGVNTVGMFRHCTRYSTLVSHADQLENKLVNALMRASQLPHGPVHLSIPVDLLRTQIEQRLSPEGLKGLLVKPSMIDEDAVRSLFKLVQDSRKTVLIIGGGCGEAIDALMHFCELTDSSFVTTPDAKGLVQPHHPLYRGVFGFAGHMSAHKALRDGVDLVLAIGTSLGEWTSGAWSDSVLNQRLVHIDAADEHLLRSPMARQHVRGRIRTVFERLLDMMHIEQASLGLPWAGADVGRVRFAANAADKVHLAEPEKVHSNDTPIKPQRLMTELSRRFPPTTRFVADAGNSTAWAIHYLELRNRRMGLVPVASAASVDGDTVGAQALPAALAPQPQRRGERRQDHAGWLRVLMDFAPMGWAIGAAVGIARGKPDCPVVCITGDGSYLMNGQEITVAAQEGLNVVFVILNDSALGMVKHGQRLAGAEQVAFELPQINYAAMAAAMGIAGHVIESPEDFAALDMDTILKRQGPTLLDVRIDGEEVPPMSLRMQTLDSIQD</sequence>
<dbReference type="PANTHER" id="PTHR18968:SF13">
    <property type="entry name" value="ACETOLACTATE SYNTHASE CATALYTIC SUBUNIT, MITOCHONDRIAL"/>
    <property type="match status" value="1"/>
</dbReference>
<evidence type="ECO:0000259" key="7">
    <source>
        <dbReference type="Pfam" id="PF02776"/>
    </source>
</evidence>
<dbReference type="GO" id="GO:0009099">
    <property type="term" value="P:L-valine biosynthetic process"/>
    <property type="evidence" value="ECO:0007669"/>
    <property type="project" value="TreeGrafter"/>
</dbReference>
<dbReference type="OrthoDB" id="2254214at2"/>
<comment type="caution">
    <text evidence="8">The sequence shown here is derived from an EMBL/GenBank/DDBJ whole genome shotgun (WGS) entry which is preliminary data.</text>
</comment>
<dbReference type="InterPro" id="IPR012001">
    <property type="entry name" value="Thiamin_PyroP_enz_TPP-bd_dom"/>
</dbReference>
<dbReference type="InterPro" id="IPR045229">
    <property type="entry name" value="TPP_enz"/>
</dbReference>
<evidence type="ECO:0000256" key="4">
    <source>
        <dbReference type="RuleBase" id="RU362132"/>
    </source>
</evidence>
<dbReference type="Pfam" id="PF02776">
    <property type="entry name" value="TPP_enzyme_N"/>
    <property type="match status" value="1"/>
</dbReference>
<dbReference type="InterPro" id="IPR000399">
    <property type="entry name" value="TPP-bd_CS"/>
</dbReference>
<dbReference type="FunFam" id="3.40.50.970:FF:000007">
    <property type="entry name" value="Acetolactate synthase"/>
    <property type="match status" value="1"/>
</dbReference>
<accession>A0A426VC82</accession>
<dbReference type="Gene3D" id="3.40.50.970">
    <property type="match status" value="2"/>
</dbReference>
<name>A0A426VC82_9BURK</name>
<dbReference type="GO" id="GO:0030976">
    <property type="term" value="F:thiamine pyrophosphate binding"/>
    <property type="evidence" value="ECO:0007669"/>
    <property type="project" value="InterPro"/>
</dbReference>
<comment type="cofactor">
    <cofactor evidence="1">
        <name>thiamine diphosphate</name>
        <dbReference type="ChEBI" id="CHEBI:58937"/>
    </cofactor>
</comment>
<protein>
    <submittedName>
        <fullName evidence="8">Thiamine pyrophosphate-binding protein</fullName>
    </submittedName>
</protein>
<organism evidence="8 9">
    <name type="scientific">Aquabacterium soli</name>
    <dbReference type="NCBI Taxonomy" id="2493092"/>
    <lineage>
        <taxon>Bacteria</taxon>
        <taxon>Pseudomonadati</taxon>
        <taxon>Pseudomonadota</taxon>
        <taxon>Betaproteobacteria</taxon>
        <taxon>Burkholderiales</taxon>
        <taxon>Aquabacterium</taxon>
    </lineage>
</organism>
<dbReference type="CDD" id="cd00568">
    <property type="entry name" value="TPP_enzymes"/>
    <property type="match status" value="1"/>
</dbReference>
<dbReference type="GO" id="GO:0005948">
    <property type="term" value="C:acetolactate synthase complex"/>
    <property type="evidence" value="ECO:0007669"/>
    <property type="project" value="TreeGrafter"/>
</dbReference>
<dbReference type="PROSITE" id="PS00187">
    <property type="entry name" value="TPP_ENZYMES"/>
    <property type="match status" value="1"/>
</dbReference>
<reference evidence="8 9" key="1">
    <citation type="submission" date="2018-12" db="EMBL/GenBank/DDBJ databases">
        <title>The whole draft genome of Aquabacterium sp. SJQ9.</title>
        <authorList>
            <person name="Sun L."/>
            <person name="Gao X."/>
            <person name="Chen W."/>
            <person name="Huang K."/>
        </authorList>
    </citation>
    <scope>NUCLEOTIDE SEQUENCE [LARGE SCALE GENOMIC DNA]</scope>
    <source>
        <strain evidence="8 9">SJQ9</strain>
    </source>
</reference>
<dbReference type="GO" id="GO:0003984">
    <property type="term" value="F:acetolactate synthase activity"/>
    <property type="evidence" value="ECO:0007669"/>
    <property type="project" value="TreeGrafter"/>
</dbReference>
<dbReference type="AlphaFoldDB" id="A0A426VC82"/>
<dbReference type="GO" id="GO:0000287">
    <property type="term" value="F:magnesium ion binding"/>
    <property type="evidence" value="ECO:0007669"/>
    <property type="project" value="InterPro"/>
</dbReference>
<dbReference type="EMBL" id="RSED01000007">
    <property type="protein sequence ID" value="RRS04468.1"/>
    <property type="molecule type" value="Genomic_DNA"/>
</dbReference>
<feature type="domain" description="Thiamine pyrophosphate enzyme TPP-binding" evidence="6">
    <location>
        <begin position="485"/>
        <end position="606"/>
    </location>
</feature>
<dbReference type="Gene3D" id="3.40.50.1220">
    <property type="entry name" value="TPP-binding domain"/>
    <property type="match status" value="1"/>
</dbReference>
<dbReference type="InterPro" id="IPR029035">
    <property type="entry name" value="DHS-like_NAD/FAD-binding_dom"/>
</dbReference>
<dbReference type="InterPro" id="IPR011766">
    <property type="entry name" value="TPP_enzyme_TPP-bd"/>
</dbReference>
<feature type="domain" description="Thiamine pyrophosphate enzyme central" evidence="5">
    <location>
        <begin position="215"/>
        <end position="347"/>
    </location>
</feature>
<evidence type="ECO:0000256" key="2">
    <source>
        <dbReference type="ARBA" id="ARBA00007812"/>
    </source>
</evidence>
<dbReference type="SUPFAM" id="SSF52467">
    <property type="entry name" value="DHS-like NAD/FAD-binding domain"/>
    <property type="match status" value="1"/>
</dbReference>
<gene>
    <name evidence="8" type="ORF">EIP75_10125</name>
</gene>
<dbReference type="SUPFAM" id="SSF52518">
    <property type="entry name" value="Thiamin diphosphate-binding fold (THDP-binding)"/>
    <property type="match status" value="2"/>
</dbReference>
<dbReference type="GO" id="GO:0050660">
    <property type="term" value="F:flavin adenine dinucleotide binding"/>
    <property type="evidence" value="ECO:0007669"/>
    <property type="project" value="TreeGrafter"/>
</dbReference>